<dbReference type="OrthoDB" id="4192220at2759"/>
<feature type="domain" description="F-box" evidence="1">
    <location>
        <begin position="5"/>
        <end position="50"/>
    </location>
</feature>
<dbReference type="AlphaFoldDB" id="A0A7C8HZS0"/>
<organism evidence="2 3">
    <name type="scientific">Massariosphaeria phaeospora</name>
    <dbReference type="NCBI Taxonomy" id="100035"/>
    <lineage>
        <taxon>Eukaryota</taxon>
        <taxon>Fungi</taxon>
        <taxon>Dikarya</taxon>
        <taxon>Ascomycota</taxon>
        <taxon>Pezizomycotina</taxon>
        <taxon>Dothideomycetes</taxon>
        <taxon>Pleosporomycetidae</taxon>
        <taxon>Pleosporales</taxon>
        <taxon>Pleosporales incertae sedis</taxon>
        <taxon>Massariosphaeria</taxon>
    </lineage>
</organism>
<sequence>MRRTCTIPNEILLDIFEYLEPFPGDLCNVILTCRKWCTLATPILYARVALDSKLREDSPAARFSQSYLHRGLVKACSIQITQVHLMGFGIFSAEAFNRLTEICEVLPHLEKLRGFSLGFEKPVDQGFPAPSIAIVSILNSLPKTVLHLNLDCSSLGRPSLVQPHICQAISAHIPRLRSLRLRASYLCSGLFSCLTSHATFEHDRDGETSPYMPTLPNAASALEHVVIRLDGHPQSPNGANTCICYSGEVHLRGARLAKTLQNLYESGAFPALQQFAVIGRVDAAPSPRNDHWNAFKVRYLTRNAMNTMTYPWCARGGSSSLFMIRDFDGDWFGSFDQVTNALEGPLAWMETGIGSCTRKNRLRNDTPNSWTLDHTQLDSRESVIQKFGVSFRLWKLESTTGMKLLQARTSSGFDDVADVRQIVPMGWRWVPEGPRNWTIEPISAS</sequence>
<accession>A0A7C8HZS0</accession>
<dbReference type="InterPro" id="IPR001810">
    <property type="entry name" value="F-box_dom"/>
</dbReference>
<dbReference type="InterPro" id="IPR036047">
    <property type="entry name" value="F-box-like_dom_sf"/>
</dbReference>
<name>A0A7C8HZS0_9PLEO</name>
<dbReference type="InterPro" id="IPR032675">
    <property type="entry name" value="LRR_dom_sf"/>
</dbReference>
<keyword evidence="3" id="KW-1185">Reference proteome</keyword>
<evidence type="ECO:0000313" key="2">
    <source>
        <dbReference type="EMBL" id="KAF2866597.1"/>
    </source>
</evidence>
<dbReference type="CDD" id="cd09917">
    <property type="entry name" value="F-box_SF"/>
    <property type="match status" value="1"/>
</dbReference>
<dbReference type="Pfam" id="PF12937">
    <property type="entry name" value="F-box-like"/>
    <property type="match status" value="1"/>
</dbReference>
<reference evidence="2 3" key="1">
    <citation type="submission" date="2020-01" db="EMBL/GenBank/DDBJ databases">
        <authorList>
            <consortium name="DOE Joint Genome Institute"/>
            <person name="Haridas S."/>
            <person name="Albert R."/>
            <person name="Binder M."/>
            <person name="Bloem J."/>
            <person name="Labutti K."/>
            <person name="Salamov A."/>
            <person name="Andreopoulos B."/>
            <person name="Baker S.E."/>
            <person name="Barry K."/>
            <person name="Bills G."/>
            <person name="Bluhm B.H."/>
            <person name="Cannon C."/>
            <person name="Castanera R."/>
            <person name="Culley D.E."/>
            <person name="Daum C."/>
            <person name="Ezra D."/>
            <person name="Gonzalez J.B."/>
            <person name="Henrissat B."/>
            <person name="Kuo A."/>
            <person name="Liang C."/>
            <person name="Lipzen A."/>
            <person name="Lutzoni F."/>
            <person name="Magnuson J."/>
            <person name="Mondo S."/>
            <person name="Nolan M."/>
            <person name="Ohm R."/>
            <person name="Pangilinan J."/>
            <person name="Park H.-J.H."/>
            <person name="Ramirez L."/>
            <person name="Alfaro M."/>
            <person name="Sun H."/>
            <person name="Tritt A."/>
            <person name="Yoshinaga Y."/>
            <person name="Zwiers L.-H.L."/>
            <person name="Turgeon B.G."/>
            <person name="Goodwin S.B."/>
            <person name="Spatafora J.W."/>
            <person name="Crous P.W."/>
            <person name="Grigoriev I.V."/>
        </authorList>
    </citation>
    <scope>NUCLEOTIDE SEQUENCE [LARGE SCALE GENOMIC DNA]</scope>
    <source>
        <strain evidence="2 3">CBS 611.86</strain>
    </source>
</reference>
<dbReference type="SUPFAM" id="SSF81383">
    <property type="entry name" value="F-box domain"/>
    <property type="match status" value="1"/>
</dbReference>
<protein>
    <recommendedName>
        <fullName evidence="1">F-box domain-containing protein</fullName>
    </recommendedName>
</protein>
<evidence type="ECO:0000259" key="1">
    <source>
        <dbReference type="Pfam" id="PF12937"/>
    </source>
</evidence>
<dbReference type="Proteomes" id="UP000481861">
    <property type="component" value="Unassembled WGS sequence"/>
</dbReference>
<proteinExistence type="predicted"/>
<dbReference type="EMBL" id="JAADJZ010000027">
    <property type="protein sequence ID" value="KAF2866597.1"/>
    <property type="molecule type" value="Genomic_DNA"/>
</dbReference>
<dbReference type="Gene3D" id="3.80.10.10">
    <property type="entry name" value="Ribonuclease Inhibitor"/>
    <property type="match status" value="1"/>
</dbReference>
<comment type="caution">
    <text evidence="2">The sequence shown here is derived from an EMBL/GenBank/DDBJ whole genome shotgun (WGS) entry which is preliminary data.</text>
</comment>
<evidence type="ECO:0000313" key="3">
    <source>
        <dbReference type="Proteomes" id="UP000481861"/>
    </source>
</evidence>
<gene>
    <name evidence="2" type="ORF">BDV95DRAFT_584275</name>
</gene>